<keyword evidence="8 10" id="KW-0234">DNA repair</keyword>
<dbReference type="InterPro" id="IPR004036">
    <property type="entry name" value="Endonuclease-III-like_CS2"/>
</dbReference>
<dbReference type="InterPro" id="IPR011257">
    <property type="entry name" value="DNA_glycosylase"/>
</dbReference>
<comment type="caution">
    <text evidence="13">The sequence shown here is derived from an EMBL/GenBank/DDBJ whole genome shotgun (WGS) entry which is preliminary data.</text>
</comment>
<dbReference type="InterPro" id="IPR003265">
    <property type="entry name" value="HhH-GPD_domain"/>
</dbReference>
<feature type="binding site" evidence="10">
    <location>
        <position position="195"/>
    </location>
    <ligand>
        <name>[4Fe-4S] cluster</name>
        <dbReference type="ChEBI" id="CHEBI:49883"/>
    </ligand>
</feature>
<keyword evidence="10" id="KW-0238">DNA-binding</keyword>
<keyword evidence="4 10" id="KW-0227">DNA damage</keyword>
<dbReference type="EC" id="4.2.99.18" evidence="10"/>
<dbReference type="Proteomes" id="UP001469365">
    <property type="component" value="Unassembled WGS sequence"/>
</dbReference>
<dbReference type="Pfam" id="PF00633">
    <property type="entry name" value="HHH"/>
    <property type="match status" value="1"/>
</dbReference>
<feature type="binding site" evidence="10">
    <location>
        <position position="188"/>
    </location>
    <ligand>
        <name>[4Fe-4S] cluster</name>
        <dbReference type="ChEBI" id="CHEBI:49883"/>
    </ligand>
</feature>
<dbReference type="Gene3D" id="1.10.340.30">
    <property type="entry name" value="Hypothetical protein, domain 2"/>
    <property type="match status" value="1"/>
</dbReference>
<evidence type="ECO:0000256" key="2">
    <source>
        <dbReference type="ARBA" id="ARBA00022485"/>
    </source>
</evidence>
<keyword evidence="9 10" id="KW-0326">Glycosidase</keyword>
<keyword evidence="6 10" id="KW-0408">Iron</keyword>
<dbReference type="Pfam" id="PF00730">
    <property type="entry name" value="HhH-GPD"/>
    <property type="match status" value="1"/>
</dbReference>
<dbReference type="EMBL" id="JBBPCC010000002">
    <property type="protein sequence ID" value="MEK8127347.1"/>
    <property type="molecule type" value="Genomic_DNA"/>
</dbReference>
<dbReference type="InterPro" id="IPR005759">
    <property type="entry name" value="Nth"/>
</dbReference>
<dbReference type="PROSITE" id="PS01155">
    <property type="entry name" value="ENDONUCLEASE_III_2"/>
    <property type="match status" value="1"/>
</dbReference>
<organism evidence="13 14">
    <name type="scientific">Paenibacillus filicis</name>
    <dbReference type="NCBI Taxonomy" id="669464"/>
    <lineage>
        <taxon>Bacteria</taxon>
        <taxon>Bacillati</taxon>
        <taxon>Bacillota</taxon>
        <taxon>Bacilli</taxon>
        <taxon>Bacillales</taxon>
        <taxon>Paenibacillaceae</taxon>
        <taxon>Paenibacillus</taxon>
    </lineage>
</organism>
<dbReference type="PANTHER" id="PTHR10359:SF18">
    <property type="entry name" value="ENDONUCLEASE III"/>
    <property type="match status" value="1"/>
</dbReference>
<comment type="catalytic activity">
    <reaction evidence="10">
        <text>2'-deoxyribonucleotide-(2'-deoxyribose 5'-phosphate)-2'-deoxyribonucleotide-DNA = a 3'-end 2'-deoxyribonucleotide-(2,3-dehydro-2,3-deoxyribose 5'-phosphate)-DNA + a 5'-end 5'-phospho-2'-deoxyribonucleoside-DNA + H(+)</text>
        <dbReference type="Rhea" id="RHEA:66592"/>
        <dbReference type="Rhea" id="RHEA-COMP:13180"/>
        <dbReference type="Rhea" id="RHEA-COMP:16897"/>
        <dbReference type="Rhea" id="RHEA-COMP:17067"/>
        <dbReference type="ChEBI" id="CHEBI:15378"/>
        <dbReference type="ChEBI" id="CHEBI:136412"/>
        <dbReference type="ChEBI" id="CHEBI:157695"/>
        <dbReference type="ChEBI" id="CHEBI:167181"/>
        <dbReference type="EC" id="4.2.99.18"/>
    </reaction>
</comment>
<keyword evidence="2 10" id="KW-0004">4Fe-4S</keyword>
<keyword evidence="5 10" id="KW-0378">Hydrolase</keyword>
<evidence type="ECO:0000256" key="4">
    <source>
        <dbReference type="ARBA" id="ARBA00022763"/>
    </source>
</evidence>
<dbReference type="InterPro" id="IPR000445">
    <property type="entry name" value="HhH_motif"/>
</dbReference>
<keyword evidence="13" id="KW-0540">Nuclease</keyword>
<feature type="binding site" evidence="10">
    <location>
        <position position="198"/>
    </location>
    <ligand>
        <name>[4Fe-4S] cluster</name>
        <dbReference type="ChEBI" id="CHEBI:49883"/>
    </ligand>
</feature>
<dbReference type="SMART" id="SM00525">
    <property type="entry name" value="FES"/>
    <property type="match status" value="1"/>
</dbReference>
<dbReference type="CDD" id="cd00056">
    <property type="entry name" value="ENDO3c"/>
    <property type="match status" value="1"/>
</dbReference>
<dbReference type="Pfam" id="PF10576">
    <property type="entry name" value="EndIII_4Fe-2S"/>
    <property type="match status" value="1"/>
</dbReference>
<keyword evidence="3 10" id="KW-0479">Metal-binding</keyword>
<gene>
    <name evidence="10 13" type="primary">nth</name>
    <name evidence="13" type="ORF">WMW72_05405</name>
</gene>
<evidence type="ECO:0000256" key="8">
    <source>
        <dbReference type="ARBA" id="ARBA00023204"/>
    </source>
</evidence>
<keyword evidence="10 13" id="KW-0456">Lyase</keyword>
<evidence type="ECO:0000256" key="1">
    <source>
        <dbReference type="ARBA" id="ARBA00008343"/>
    </source>
</evidence>
<comment type="function">
    <text evidence="10">DNA repair enzyme that has both DNA N-glycosylase activity and AP-lyase activity. The DNA N-glycosylase activity releases various damaged pyrimidines from DNA by cleaving the N-glycosidic bond, leaving an AP (apurinic/apyrimidinic) site. The AP-lyase activity cleaves the phosphodiester bond 3' to the AP site by a beta-elimination, leaving a 3'-terminal unsaturated sugar and a product with a terminal 5'-phosphate.</text>
</comment>
<dbReference type="RefSeq" id="WP_341414396.1">
    <property type="nucleotide sequence ID" value="NZ_JBBPCC010000002.1"/>
</dbReference>
<feature type="domain" description="HhH-GPD" evidence="12">
    <location>
        <begin position="38"/>
        <end position="186"/>
    </location>
</feature>
<feature type="region of interest" description="Disordered" evidence="11">
    <location>
        <begin position="210"/>
        <end position="239"/>
    </location>
</feature>
<accession>A0ABU9DGQ0</accession>
<dbReference type="SUPFAM" id="SSF48150">
    <property type="entry name" value="DNA-glycosylase"/>
    <property type="match status" value="1"/>
</dbReference>
<protein>
    <recommendedName>
        <fullName evidence="10">Endonuclease III</fullName>
        <ecNumber evidence="10">4.2.99.18</ecNumber>
    </recommendedName>
    <alternativeName>
        <fullName evidence="10">DNA-(apurinic or apyrimidinic site) lyase</fullName>
    </alternativeName>
</protein>
<feature type="compositionally biased region" description="Basic residues" evidence="11">
    <location>
        <begin position="210"/>
        <end position="220"/>
    </location>
</feature>
<evidence type="ECO:0000256" key="6">
    <source>
        <dbReference type="ARBA" id="ARBA00023004"/>
    </source>
</evidence>
<dbReference type="PROSITE" id="PS00764">
    <property type="entry name" value="ENDONUCLEASE_III_1"/>
    <property type="match status" value="1"/>
</dbReference>
<dbReference type="GO" id="GO:0140078">
    <property type="term" value="F:class I DNA-(apurinic or apyrimidinic site) endonuclease activity"/>
    <property type="evidence" value="ECO:0007669"/>
    <property type="project" value="UniProtKB-EC"/>
</dbReference>
<dbReference type="SMART" id="SM00478">
    <property type="entry name" value="ENDO3c"/>
    <property type="match status" value="1"/>
</dbReference>
<proteinExistence type="inferred from homology"/>
<evidence type="ECO:0000256" key="7">
    <source>
        <dbReference type="ARBA" id="ARBA00023014"/>
    </source>
</evidence>
<sequence>MNRVKVRTILDTIAGMFPDAHCELNHSNPFELTIAVLLSAQCTDETVNKVTATLFQKYKQPEDYLAVPLEELEQDIRRIGLFRNKAKNIQALCALLLDKFGGEVPREHEKLIELPGVGRKTANVVMSNAFGVPAIAVDTHVERVSKRLGLADADDSVLEVEKKLMKRVPRDEWTDTHHRLIFFGRYHCKAQSPKCEICPLIDLCREGKKRMKAGSKRKPIPKNEKPRSLAKDSSEERIG</sequence>
<dbReference type="InterPro" id="IPR004035">
    <property type="entry name" value="Endouclease-III_FeS-bd_BS"/>
</dbReference>
<evidence type="ECO:0000313" key="14">
    <source>
        <dbReference type="Proteomes" id="UP001469365"/>
    </source>
</evidence>
<dbReference type="PIRSF" id="PIRSF001435">
    <property type="entry name" value="Nth"/>
    <property type="match status" value="1"/>
</dbReference>
<dbReference type="InterPro" id="IPR003651">
    <property type="entry name" value="Endonuclease3_FeS-loop_motif"/>
</dbReference>
<keyword evidence="14" id="KW-1185">Reference proteome</keyword>
<evidence type="ECO:0000313" key="13">
    <source>
        <dbReference type="EMBL" id="MEK8127347.1"/>
    </source>
</evidence>
<dbReference type="InterPro" id="IPR023170">
    <property type="entry name" value="HhH_base_excis_C"/>
</dbReference>
<dbReference type="NCBIfam" id="TIGR01083">
    <property type="entry name" value="nth"/>
    <property type="match status" value="1"/>
</dbReference>
<reference evidence="13 14" key="1">
    <citation type="submission" date="2024-04" db="EMBL/GenBank/DDBJ databases">
        <title>draft genome sequnece of Paenibacillus filicis.</title>
        <authorList>
            <person name="Kim D.-U."/>
        </authorList>
    </citation>
    <scope>NUCLEOTIDE SEQUENCE [LARGE SCALE GENOMIC DNA]</scope>
    <source>
        <strain evidence="13 14">KACC14197</strain>
    </source>
</reference>
<dbReference type="PANTHER" id="PTHR10359">
    <property type="entry name" value="A/G-SPECIFIC ADENINE GLYCOSYLASE/ENDONUCLEASE III"/>
    <property type="match status" value="1"/>
</dbReference>
<feature type="compositionally biased region" description="Basic and acidic residues" evidence="11">
    <location>
        <begin position="221"/>
        <end position="239"/>
    </location>
</feature>
<keyword evidence="7 10" id="KW-0411">Iron-sulfur</keyword>
<evidence type="ECO:0000256" key="5">
    <source>
        <dbReference type="ARBA" id="ARBA00022801"/>
    </source>
</evidence>
<evidence type="ECO:0000256" key="3">
    <source>
        <dbReference type="ARBA" id="ARBA00022723"/>
    </source>
</evidence>
<feature type="binding site" evidence="10">
    <location>
        <position position="204"/>
    </location>
    <ligand>
        <name>[4Fe-4S] cluster</name>
        <dbReference type="ChEBI" id="CHEBI:49883"/>
    </ligand>
</feature>
<evidence type="ECO:0000256" key="11">
    <source>
        <dbReference type="SAM" id="MobiDB-lite"/>
    </source>
</evidence>
<evidence type="ECO:0000259" key="12">
    <source>
        <dbReference type="SMART" id="SM00478"/>
    </source>
</evidence>
<keyword evidence="13" id="KW-0255">Endonuclease</keyword>
<comment type="cofactor">
    <cofactor evidence="10">
        <name>[4Fe-4S] cluster</name>
        <dbReference type="ChEBI" id="CHEBI:49883"/>
    </cofactor>
    <text evidence="10">Binds 1 [4Fe-4S] cluster.</text>
</comment>
<name>A0ABU9DGQ0_9BACL</name>
<dbReference type="Gene3D" id="1.10.1670.10">
    <property type="entry name" value="Helix-hairpin-Helix base-excision DNA repair enzymes (C-terminal)"/>
    <property type="match status" value="1"/>
</dbReference>
<evidence type="ECO:0000256" key="10">
    <source>
        <dbReference type="HAMAP-Rule" id="MF_00942"/>
    </source>
</evidence>
<dbReference type="HAMAP" id="MF_00942">
    <property type="entry name" value="Nth"/>
    <property type="match status" value="1"/>
</dbReference>
<evidence type="ECO:0000256" key="9">
    <source>
        <dbReference type="ARBA" id="ARBA00023295"/>
    </source>
</evidence>
<comment type="similarity">
    <text evidence="1 10">Belongs to the Nth/MutY family.</text>
</comment>